<dbReference type="OrthoDB" id="5906376at2"/>
<proteinExistence type="predicted"/>
<gene>
    <name evidence="1" type="ORF">VCO01S_05850</name>
</gene>
<comment type="caution">
    <text evidence="1">The sequence shown here is derived from an EMBL/GenBank/DDBJ whole genome shotgun (WGS) entry which is preliminary data.</text>
</comment>
<sequence>MSNLAPTPNVEHLQQQKTQWLLSQIEVAYPTRESVLGKACYLDLIEKFSKIASLECPSSESTPVANNTEWLRADFHKLTVLFAHFMATHSDIPDASREYLQEFLAQIILDDQGPHSLCIGFEGSEVVGVCIVSNTSDTLLVSDLLLKNSLSKDLEIRSILNLFATEINQAEQNCQLFVQVFDYV</sequence>
<reference evidence="1 2" key="1">
    <citation type="submission" date="2019-06" db="EMBL/GenBank/DDBJ databases">
        <title>Whole genome shotgun sequence of Vibrio comitans NBRC 102076.</title>
        <authorList>
            <person name="Hosoyama A."/>
            <person name="Uohara A."/>
            <person name="Ohji S."/>
            <person name="Ichikawa N."/>
        </authorList>
    </citation>
    <scope>NUCLEOTIDE SEQUENCE [LARGE SCALE GENOMIC DNA]</scope>
    <source>
        <strain evidence="1 2">NBRC 102076</strain>
    </source>
</reference>
<dbReference type="RefSeq" id="WP_141269179.1">
    <property type="nucleotide sequence ID" value="NZ_BJLH01000002.1"/>
</dbReference>
<keyword evidence="2" id="KW-1185">Reference proteome</keyword>
<accession>A0A4Y3IK54</accession>
<dbReference type="EMBL" id="BJLH01000002">
    <property type="protein sequence ID" value="GEA59392.1"/>
    <property type="molecule type" value="Genomic_DNA"/>
</dbReference>
<protein>
    <submittedName>
        <fullName evidence="1">Uncharacterized protein</fullName>
    </submittedName>
</protein>
<organism evidence="1 2">
    <name type="scientific">Vibrio comitans NBRC 102076</name>
    <dbReference type="NCBI Taxonomy" id="1219078"/>
    <lineage>
        <taxon>Bacteria</taxon>
        <taxon>Pseudomonadati</taxon>
        <taxon>Pseudomonadota</taxon>
        <taxon>Gammaproteobacteria</taxon>
        <taxon>Vibrionales</taxon>
        <taxon>Vibrionaceae</taxon>
        <taxon>Vibrio</taxon>
    </lineage>
</organism>
<dbReference type="Proteomes" id="UP000318242">
    <property type="component" value="Unassembled WGS sequence"/>
</dbReference>
<evidence type="ECO:0000313" key="2">
    <source>
        <dbReference type="Proteomes" id="UP000318242"/>
    </source>
</evidence>
<name>A0A4Y3IK54_9VIBR</name>
<evidence type="ECO:0000313" key="1">
    <source>
        <dbReference type="EMBL" id="GEA59392.1"/>
    </source>
</evidence>
<dbReference type="AlphaFoldDB" id="A0A4Y3IK54"/>